<dbReference type="EMBL" id="CM055095">
    <property type="protein sequence ID" value="KAJ7559862.1"/>
    <property type="molecule type" value="Genomic_DNA"/>
</dbReference>
<dbReference type="Proteomes" id="UP001162992">
    <property type="component" value="Chromosome 4"/>
</dbReference>
<sequence>MAVHYKFKSAKDYDSIPIEGHFISVSNLKEKIVEKMKLGRASDFDLLISNAQTSEEYSDEGFLVPKNTSVLVRRVPGKPRLPIVADVREEHKAAEDSSRQSALFSNGLETSQRTAPEVPDWMDEFGVDLYEEPEVLQNQPVINKADEDSKIKAFVDASASDWQRQTQETFSGGRGFGRGGQGRGAGGRGFGHVFQKRTPPQGYVCHRCGVTGHYIQHCPTNGDPTYDMKKVKLPTGIPKTMLVANPDGSYALPNGQVAVLKPNEAVFEKEIDGFPSTRMVGDIPPEFRCPLCRDVLKDAVLTSKCCFKSYCDRCIREQIMSKGKCICGATNILADDLLPNKTLREAIDRLLESTTMTTSAENAGSKVQIQAILIFSDMESAPLPRPKATSPAASASVKESQSTMRMSDTSNIKERTMHVKLTTSQAPSATDASGRVDDLEAVERTPESVTTKEPASQEEAVTSQGKKQPADEEVQQEHVPNRPVRRNKARRMRPPVGHNIQGHQPHWRGMPHPPMAEGPMIPYGGNAVPYNGFWPSPQAMGEAYMMPYGGNFTPYGPYATGPYDMPYNVGLMGPDPYGPQGGMVPAVPFQREFSEFGIGGRPANGVMSREEFEAKKAELKRKREMEKRLCEREQANPLSRSHGMMQPRDLVMAGDGWDHEHNERFEIDGEIMHHEPKKRPRGQYDDAENVRAPDKFFKDKHRLKSIKDVQVSRSDDLGTEFDSFNMDSRFVCGNEAGPKSNSAKLSRKSKGVGPEVHSKQASLLSDSDLHVVNAGGGDNMKSEALKPNKPQRLSVFLRTSLPKSKSGQEQVDVENGDLQEIKVKKIRPTHHHADSSMFFEHTLCEVEKSDAHISSNEVKNVRPARSVFNRITYDAPSNSATPSQQKLKSKAVF</sequence>
<evidence type="ECO:0000313" key="2">
    <source>
        <dbReference type="Proteomes" id="UP001162992"/>
    </source>
</evidence>
<proteinExistence type="predicted"/>
<name>A0ACC2E0S2_DIPCM</name>
<organism evidence="1 2">
    <name type="scientific">Diphasiastrum complanatum</name>
    <name type="common">Issler's clubmoss</name>
    <name type="synonym">Lycopodium complanatum</name>
    <dbReference type="NCBI Taxonomy" id="34168"/>
    <lineage>
        <taxon>Eukaryota</taxon>
        <taxon>Viridiplantae</taxon>
        <taxon>Streptophyta</taxon>
        <taxon>Embryophyta</taxon>
        <taxon>Tracheophyta</taxon>
        <taxon>Lycopodiopsida</taxon>
        <taxon>Lycopodiales</taxon>
        <taxon>Lycopodiaceae</taxon>
        <taxon>Lycopodioideae</taxon>
        <taxon>Diphasiastrum</taxon>
    </lineage>
</organism>
<gene>
    <name evidence="1" type="ORF">O6H91_04G103900</name>
</gene>
<keyword evidence="2" id="KW-1185">Reference proteome</keyword>
<comment type="caution">
    <text evidence="1">The sequence shown here is derived from an EMBL/GenBank/DDBJ whole genome shotgun (WGS) entry which is preliminary data.</text>
</comment>
<accession>A0ACC2E0S2</accession>
<protein>
    <submittedName>
        <fullName evidence="1">Uncharacterized protein</fullName>
    </submittedName>
</protein>
<reference evidence="2" key="1">
    <citation type="journal article" date="2024" name="Proc. Natl. Acad. Sci. U.S.A.">
        <title>Extraordinary preservation of gene collinearity over three hundred million years revealed in homosporous lycophytes.</title>
        <authorList>
            <person name="Li C."/>
            <person name="Wickell D."/>
            <person name="Kuo L.Y."/>
            <person name="Chen X."/>
            <person name="Nie B."/>
            <person name="Liao X."/>
            <person name="Peng D."/>
            <person name="Ji J."/>
            <person name="Jenkins J."/>
            <person name="Williams M."/>
            <person name="Shu S."/>
            <person name="Plott C."/>
            <person name="Barry K."/>
            <person name="Rajasekar S."/>
            <person name="Grimwood J."/>
            <person name="Han X."/>
            <person name="Sun S."/>
            <person name="Hou Z."/>
            <person name="He W."/>
            <person name="Dai G."/>
            <person name="Sun C."/>
            <person name="Schmutz J."/>
            <person name="Leebens-Mack J.H."/>
            <person name="Li F.W."/>
            <person name="Wang L."/>
        </authorList>
    </citation>
    <scope>NUCLEOTIDE SEQUENCE [LARGE SCALE GENOMIC DNA]</scope>
    <source>
        <strain evidence="2">cv. PW_Plant_1</strain>
    </source>
</reference>
<evidence type="ECO:0000313" key="1">
    <source>
        <dbReference type="EMBL" id="KAJ7559862.1"/>
    </source>
</evidence>